<keyword evidence="2" id="KW-0479">Metal-binding</keyword>
<feature type="domain" description="Peptidase M20 dimerisation" evidence="3">
    <location>
        <begin position="185"/>
        <end position="276"/>
    </location>
</feature>
<feature type="binding site" evidence="2">
    <location>
        <position position="103"/>
    </location>
    <ligand>
        <name>Mn(2+)</name>
        <dbReference type="ChEBI" id="CHEBI:29035"/>
        <label>2</label>
    </ligand>
</feature>
<comment type="cofactor">
    <cofactor evidence="2">
        <name>Mn(2+)</name>
        <dbReference type="ChEBI" id="CHEBI:29035"/>
    </cofactor>
    <text evidence="2">The Mn(2+) ion enhances activity.</text>
</comment>
<dbReference type="GO" id="GO:0019877">
    <property type="term" value="P:diaminopimelate biosynthetic process"/>
    <property type="evidence" value="ECO:0007669"/>
    <property type="project" value="UniProtKB-ARBA"/>
</dbReference>
<keyword evidence="2" id="KW-0464">Manganese</keyword>
<feature type="binding site" evidence="2">
    <location>
        <position position="137"/>
    </location>
    <ligand>
        <name>Mn(2+)</name>
        <dbReference type="ChEBI" id="CHEBI:29035"/>
        <label>2</label>
    </ligand>
</feature>
<dbReference type="Proteomes" id="UP000032250">
    <property type="component" value="Unassembled WGS sequence"/>
</dbReference>
<dbReference type="PIRSF" id="PIRSF005962">
    <property type="entry name" value="Pept_M20D_amidohydro"/>
    <property type="match status" value="1"/>
</dbReference>
<keyword evidence="1" id="KW-0378">Hydrolase</keyword>
<dbReference type="PANTHER" id="PTHR11014">
    <property type="entry name" value="PEPTIDASE M20 FAMILY MEMBER"/>
    <property type="match status" value="1"/>
</dbReference>
<evidence type="ECO:0000256" key="1">
    <source>
        <dbReference type="ARBA" id="ARBA00022801"/>
    </source>
</evidence>
<dbReference type="NCBIfam" id="TIGR01891">
    <property type="entry name" value="amidohydrolases"/>
    <property type="match status" value="1"/>
</dbReference>
<dbReference type="PANTHER" id="PTHR11014:SF63">
    <property type="entry name" value="METALLOPEPTIDASE, PUTATIVE (AFU_ORTHOLOGUE AFUA_6G09600)-RELATED"/>
    <property type="match status" value="1"/>
</dbReference>
<dbReference type="SUPFAM" id="SSF53187">
    <property type="entry name" value="Zn-dependent exopeptidases"/>
    <property type="match status" value="1"/>
</dbReference>
<dbReference type="InterPro" id="IPR036264">
    <property type="entry name" value="Bact_exopeptidase_dim_dom"/>
</dbReference>
<dbReference type="GO" id="GO:0046872">
    <property type="term" value="F:metal ion binding"/>
    <property type="evidence" value="ECO:0007669"/>
    <property type="project" value="UniProtKB-KW"/>
</dbReference>
<dbReference type="Gene3D" id="3.30.70.360">
    <property type="match status" value="1"/>
</dbReference>
<evidence type="ECO:0000313" key="5">
    <source>
        <dbReference type="Proteomes" id="UP000032250"/>
    </source>
</evidence>
<dbReference type="EMBL" id="JXSU01000007">
    <property type="protein sequence ID" value="KIS23087.1"/>
    <property type="molecule type" value="Genomic_DNA"/>
</dbReference>
<dbReference type="CDD" id="cd08019">
    <property type="entry name" value="M20_Acy1-like"/>
    <property type="match status" value="1"/>
</dbReference>
<evidence type="ECO:0000313" key="4">
    <source>
        <dbReference type="EMBL" id="KIS23087.1"/>
    </source>
</evidence>
<dbReference type="InterPro" id="IPR017439">
    <property type="entry name" value="Amidohydrolase"/>
</dbReference>
<organism evidence="4 5">
    <name type="scientific">Clostridium botulinum B2 450</name>
    <dbReference type="NCBI Taxonomy" id="1379739"/>
    <lineage>
        <taxon>Bacteria</taxon>
        <taxon>Bacillati</taxon>
        <taxon>Bacillota</taxon>
        <taxon>Clostridia</taxon>
        <taxon>Eubacteriales</taxon>
        <taxon>Clostridiaceae</taxon>
        <taxon>Clostridium</taxon>
    </lineage>
</organism>
<feature type="binding site" evidence="2">
    <location>
        <position position="161"/>
    </location>
    <ligand>
        <name>Mn(2+)</name>
        <dbReference type="ChEBI" id="CHEBI:29035"/>
        <label>2</label>
    </ligand>
</feature>
<dbReference type="InterPro" id="IPR002933">
    <property type="entry name" value="Peptidase_M20"/>
</dbReference>
<dbReference type="Gene3D" id="3.40.630.10">
    <property type="entry name" value="Zn peptidases"/>
    <property type="match status" value="1"/>
</dbReference>
<dbReference type="SUPFAM" id="SSF55031">
    <property type="entry name" value="Bacterial exopeptidase dimerisation domain"/>
    <property type="match status" value="1"/>
</dbReference>
<dbReference type="PATRIC" id="fig|1379739.3.peg.1456"/>
<feature type="binding site" evidence="2">
    <location>
        <position position="101"/>
    </location>
    <ligand>
        <name>Mn(2+)</name>
        <dbReference type="ChEBI" id="CHEBI:29035"/>
        <label>2</label>
    </ligand>
</feature>
<protein>
    <submittedName>
        <fullName evidence="4">Peptidase M20</fullName>
    </submittedName>
</protein>
<dbReference type="RefSeq" id="WP_003489521.1">
    <property type="nucleotide sequence ID" value="NZ_JXSU01000007.1"/>
</dbReference>
<dbReference type="FunFam" id="3.30.70.360:FF:000001">
    <property type="entry name" value="N-acetyldiaminopimelate deacetylase"/>
    <property type="match status" value="1"/>
</dbReference>
<evidence type="ECO:0000259" key="3">
    <source>
        <dbReference type="Pfam" id="PF07687"/>
    </source>
</evidence>
<dbReference type="HOGENOM" id="CLU_023257_0_1_9"/>
<feature type="binding site" evidence="2">
    <location>
        <position position="360"/>
    </location>
    <ligand>
        <name>Mn(2+)</name>
        <dbReference type="ChEBI" id="CHEBI:29035"/>
        <label>2</label>
    </ligand>
</feature>
<reference evidence="4 5" key="1">
    <citation type="submission" date="2014-06" db="EMBL/GenBank/DDBJ databases">
        <title>Genome characterization of distinct group I Clostridium botulinum lineages.</title>
        <authorList>
            <person name="Giordani F."/>
            <person name="Anselmo A."/>
            <person name="Fillo S."/>
            <person name="Palozzi A.M."/>
            <person name="Fortunato A."/>
            <person name="Gentile B."/>
            <person name="Ciammaruconi A."/>
            <person name="Anniballi F."/>
            <person name="De Medici D."/>
            <person name="Lista F."/>
        </authorList>
    </citation>
    <scope>NUCLEOTIDE SEQUENCE [LARGE SCALE GENOMIC DNA]</scope>
    <source>
        <strain evidence="4 5">B2 450</strain>
    </source>
</reference>
<proteinExistence type="predicted"/>
<dbReference type="InterPro" id="IPR011650">
    <property type="entry name" value="Peptidase_M20_dimer"/>
</dbReference>
<dbReference type="Pfam" id="PF01546">
    <property type="entry name" value="Peptidase_M20"/>
    <property type="match status" value="1"/>
</dbReference>
<gene>
    <name evidence="4" type="ORF">N495_05650</name>
</gene>
<dbReference type="GO" id="GO:0050118">
    <property type="term" value="F:N-acetyldiaminopimelate deacetylase activity"/>
    <property type="evidence" value="ECO:0007669"/>
    <property type="project" value="UniProtKB-ARBA"/>
</dbReference>
<dbReference type="Pfam" id="PF07687">
    <property type="entry name" value="M20_dimer"/>
    <property type="match status" value="1"/>
</dbReference>
<sequence length="388" mass="43129">MDIVNKIADEYENYVIDLRRYFHSYPECSWDEKNTSKKIKSELNKFGIPFESIVSTGILVNIKGKEPGKTILLRADMDAIQVNECNNFDYVSKNKGIMHACGHDGHMAMLLGAAIVLNSIKDKVKGNIKLLFQPAEEVGEGAAACIKAGVLDSVDNAFAIHLWSNVPYGMVAIEEGPIMSSADVFKIKIKGKGGHGAMPHETIDSVLAASSFVMNLQSIVSREVNPLEPLVISIGKLQAGSRFNVIANEAIIEGTSRCFNMSLREKLPNIIERILKNSTGIYNARGELSYKFATPVTINDEKSVYRTKQVINKILGKDKIYKMNKNMVTEDFGYYLEKVPGALAFLGVENETLGANYPQHHEKYNIDERALKIGVKLYCEYALDFLNC</sequence>
<evidence type="ECO:0000256" key="2">
    <source>
        <dbReference type="PIRSR" id="PIRSR005962-1"/>
    </source>
</evidence>
<dbReference type="OrthoDB" id="9776731at2"/>
<comment type="caution">
    <text evidence="4">The sequence shown here is derived from an EMBL/GenBank/DDBJ whole genome shotgun (WGS) entry which is preliminary data.</text>
</comment>
<accession>A0A0D1BTL3</accession>
<name>A0A0D1BTL3_CLOBO</name>
<dbReference type="AlphaFoldDB" id="A0A0D1BTL3"/>